<dbReference type="EMBL" id="JX904349">
    <property type="protein sequence ID" value="AGA18356.1"/>
    <property type="molecule type" value="Genomic_DNA"/>
</dbReference>
<evidence type="ECO:0000313" key="1">
    <source>
        <dbReference type="EMBL" id="AGA18356.1"/>
    </source>
</evidence>
<proteinExistence type="predicted"/>
<accession>S4TE45</accession>
<sequence length="316" mass="34237">MPKIEPAIRQLVYLIPDGTSYIDIAKDLSKVNRRLYRQGMSYVIQDIQIGMPVGMRATDVYQVVFATAGTSWIVHNAWKKAFTTWQAQARSVERLVDIPAKWRDFKVYLDDSMRGGTTLEPYAGDGAVYLAGEWNYSQFVWDDDGTERETYAHLIGSDSGTTDFGLVQNYADSRKRVQANDPAQEAEASTSMYAKMLTIGDDELIADLIDNIEAANDAPPYDIDDFPGGADNADAAVPVRFGSVNATQSTTNLPGFVAECGLIKVSCNEIELTTSGDPAAVTGTSVYQAVSAPTVSCLITVAAGPYRGVLAAPMGQ</sequence>
<reference evidence="1" key="1">
    <citation type="journal article" date="2013" name="ISME J.">
        <title>Previously unknown and highly divergent ssDNA viruses populate the oceans.</title>
        <authorList>
            <person name="Labonte J.M."/>
            <person name="Suttle C.A."/>
        </authorList>
    </citation>
    <scope>NUCLEOTIDE SEQUENCE</scope>
</reference>
<organism evidence="1">
    <name type="scientific">uncultured marine virus</name>
    <dbReference type="NCBI Taxonomy" id="186617"/>
    <lineage>
        <taxon>Viruses</taxon>
        <taxon>environmental samples</taxon>
    </lineage>
</organism>
<name>S4TE45_9VIRU</name>
<protein>
    <submittedName>
        <fullName evidence="1">Uncharacterized protein</fullName>
    </submittedName>
</protein>